<keyword evidence="5" id="KW-0829">Tyrosine-protein kinase</keyword>
<protein>
    <recommendedName>
        <fullName evidence="10">Protein kinase domain-containing protein</fullName>
    </recommendedName>
</protein>
<dbReference type="Gene3D" id="3.30.200.20">
    <property type="entry name" value="Phosphorylase Kinase, domain 1"/>
    <property type="match status" value="1"/>
</dbReference>
<dbReference type="Pfam" id="PF07714">
    <property type="entry name" value="PK_Tyr_Ser-Thr"/>
    <property type="match status" value="1"/>
</dbReference>
<keyword evidence="8" id="KW-0460">Magnesium</keyword>
<evidence type="ECO:0000259" key="10">
    <source>
        <dbReference type="PROSITE" id="PS50011"/>
    </source>
</evidence>
<feature type="binding site" evidence="7">
    <location>
        <position position="150"/>
    </location>
    <ligand>
        <name>ATP</name>
        <dbReference type="ChEBI" id="CHEBI:30616"/>
    </ligand>
</feature>
<reference evidence="11" key="1">
    <citation type="submission" date="2018-11" db="EMBL/GenBank/DDBJ databases">
        <authorList>
            <consortium name="Pathogen Informatics"/>
        </authorList>
    </citation>
    <scope>NUCLEOTIDE SEQUENCE [LARGE SCALE GENOMIC DNA]</scope>
</reference>
<dbReference type="InterPro" id="IPR020635">
    <property type="entry name" value="Tyr_kinase_cat_dom"/>
</dbReference>
<evidence type="ECO:0000256" key="1">
    <source>
        <dbReference type="ARBA" id="ARBA00022679"/>
    </source>
</evidence>
<dbReference type="GO" id="GO:0046872">
    <property type="term" value="F:metal ion binding"/>
    <property type="evidence" value="ECO:0007669"/>
    <property type="project" value="UniProtKB-KW"/>
</dbReference>
<dbReference type="PANTHER" id="PTHR24416:SF624">
    <property type="entry name" value="TYROSINE-PROTEIN KINASE F09A5.2-RELATED"/>
    <property type="match status" value="1"/>
</dbReference>
<accession>A0A3P7IU23</accession>
<dbReference type="AlphaFoldDB" id="A0A3P7IU23"/>
<dbReference type="GO" id="GO:0005524">
    <property type="term" value="F:ATP binding"/>
    <property type="evidence" value="ECO:0007669"/>
    <property type="project" value="UniProtKB-KW"/>
</dbReference>
<proteinExistence type="predicted"/>
<dbReference type="SUPFAM" id="SSF56112">
    <property type="entry name" value="Protein kinase-like (PK-like)"/>
    <property type="match status" value="1"/>
</dbReference>
<dbReference type="GO" id="GO:0007169">
    <property type="term" value="P:cell surface receptor protein tyrosine kinase signaling pathway"/>
    <property type="evidence" value="ECO:0007669"/>
    <property type="project" value="TreeGrafter"/>
</dbReference>
<dbReference type="PROSITE" id="PS50011">
    <property type="entry name" value="PROTEIN_KINASE_DOM"/>
    <property type="match status" value="1"/>
</dbReference>
<dbReference type="PANTHER" id="PTHR24416">
    <property type="entry name" value="TYROSINE-PROTEIN KINASE RECEPTOR"/>
    <property type="match status" value="1"/>
</dbReference>
<keyword evidence="8" id="KW-0479">Metal-binding</keyword>
<evidence type="ECO:0000313" key="11">
    <source>
        <dbReference type="EMBL" id="VDM50948.1"/>
    </source>
</evidence>
<dbReference type="CDD" id="cd00192">
    <property type="entry name" value="PTKc"/>
    <property type="match status" value="1"/>
</dbReference>
<feature type="active site" description="Proton acceptor" evidence="6">
    <location>
        <position position="146"/>
    </location>
</feature>
<dbReference type="EMBL" id="UYWY01027221">
    <property type="protein sequence ID" value="VDM50948.1"/>
    <property type="molecule type" value="Genomic_DNA"/>
</dbReference>
<evidence type="ECO:0000256" key="5">
    <source>
        <dbReference type="ARBA" id="ARBA00023137"/>
    </source>
</evidence>
<dbReference type="PROSITE" id="PS00109">
    <property type="entry name" value="PROTEIN_KINASE_TYR"/>
    <property type="match status" value="1"/>
</dbReference>
<dbReference type="SMART" id="SM00219">
    <property type="entry name" value="TyrKc"/>
    <property type="match status" value="1"/>
</dbReference>
<dbReference type="InterPro" id="IPR050122">
    <property type="entry name" value="RTK"/>
</dbReference>
<feature type="site" description="Important for interaction with phosphotyrosine-binding proteins" evidence="9">
    <location>
        <position position="288"/>
    </location>
</feature>
<dbReference type="InterPro" id="IPR008266">
    <property type="entry name" value="Tyr_kinase_AS"/>
</dbReference>
<dbReference type="GO" id="GO:0004714">
    <property type="term" value="F:transmembrane receptor protein tyrosine kinase activity"/>
    <property type="evidence" value="ECO:0007669"/>
    <property type="project" value="TreeGrafter"/>
</dbReference>
<evidence type="ECO:0000256" key="2">
    <source>
        <dbReference type="ARBA" id="ARBA00022741"/>
    </source>
</evidence>
<keyword evidence="1" id="KW-0808">Transferase</keyword>
<evidence type="ECO:0000256" key="7">
    <source>
        <dbReference type="PIRSR" id="PIRSR000615-2"/>
    </source>
</evidence>
<evidence type="ECO:0000256" key="3">
    <source>
        <dbReference type="ARBA" id="ARBA00022777"/>
    </source>
</evidence>
<keyword evidence="2 7" id="KW-0547">Nucleotide-binding</keyword>
<organism evidence="11">
    <name type="scientific">Toxocara canis</name>
    <name type="common">Canine roundworm</name>
    <dbReference type="NCBI Taxonomy" id="6265"/>
    <lineage>
        <taxon>Eukaryota</taxon>
        <taxon>Metazoa</taxon>
        <taxon>Ecdysozoa</taxon>
        <taxon>Nematoda</taxon>
        <taxon>Chromadorea</taxon>
        <taxon>Rhabditida</taxon>
        <taxon>Spirurina</taxon>
        <taxon>Ascaridomorpha</taxon>
        <taxon>Ascaridoidea</taxon>
        <taxon>Toxocaridae</taxon>
        <taxon>Toxocara</taxon>
    </lineage>
</organism>
<dbReference type="InterPro" id="IPR011009">
    <property type="entry name" value="Kinase-like_dom_sf"/>
</dbReference>
<evidence type="ECO:0000256" key="9">
    <source>
        <dbReference type="PIRSR" id="PIRSR000615-4"/>
    </source>
</evidence>
<dbReference type="PIRSF" id="PIRSF000615">
    <property type="entry name" value="TyrPK_CSF1-R"/>
    <property type="match status" value="1"/>
</dbReference>
<dbReference type="PRINTS" id="PR00109">
    <property type="entry name" value="TYRKINASE"/>
</dbReference>
<evidence type="ECO:0000256" key="8">
    <source>
        <dbReference type="PIRSR" id="PIRSR000615-3"/>
    </source>
</evidence>
<gene>
    <name evidence="11" type="ORF">TCNE_LOCUS19627</name>
</gene>
<feature type="domain" description="Protein kinase" evidence="10">
    <location>
        <begin position="20"/>
        <end position="275"/>
    </location>
</feature>
<evidence type="ECO:0000256" key="4">
    <source>
        <dbReference type="ARBA" id="ARBA00022840"/>
    </source>
</evidence>
<dbReference type="InterPro" id="IPR000719">
    <property type="entry name" value="Prot_kinase_dom"/>
</dbReference>
<evidence type="ECO:0000256" key="6">
    <source>
        <dbReference type="PIRSR" id="PIRSR000615-1"/>
    </source>
</evidence>
<dbReference type="Gene3D" id="1.10.510.10">
    <property type="entry name" value="Transferase(Phosphotransferase) domain 1"/>
    <property type="match status" value="1"/>
</dbReference>
<dbReference type="GO" id="GO:0043235">
    <property type="term" value="C:receptor complex"/>
    <property type="evidence" value="ECO:0007669"/>
    <property type="project" value="TreeGrafter"/>
</dbReference>
<feature type="binding site" evidence="8">
    <location>
        <position position="151"/>
    </location>
    <ligand>
        <name>Mg(2+)</name>
        <dbReference type="ChEBI" id="CHEBI:18420"/>
    </ligand>
</feature>
<dbReference type="GO" id="GO:0005886">
    <property type="term" value="C:plasma membrane"/>
    <property type="evidence" value="ECO:0007669"/>
    <property type="project" value="TreeGrafter"/>
</dbReference>
<keyword evidence="4 7" id="KW-0067">ATP-binding</keyword>
<feature type="binding site" evidence="8">
    <location>
        <position position="164"/>
    </location>
    <ligand>
        <name>Mg(2+)</name>
        <dbReference type="ChEBI" id="CHEBI:18420"/>
    </ligand>
</feature>
<dbReference type="FunFam" id="1.10.510.10:FF:000554">
    <property type="entry name" value="Predicted protein"/>
    <property type="match status" value="1"/>
</dbReference>
<name>A0A3P7IU23_TOXCA</name>
<sequence>MSVSCFRRDEWEIAPQNLIVHKGEILGKGAFAIVYKGTLKGKLPVTRIFINLNIGADLARNEVAVKTLPSYADEQTRTDFFNEIEFMKKLGYHAHIVSLIGCVSNLEEPMIVVEYFANGDLLRYLRNNKDKYVPCYLSARNYVHRDVAARNVLLTKRLVAKVGDFGLCRYLDQALYTTRGGRLPIKWMAIESLKLYEYTTKSDVWSYGVFLFELFSMGDGPFPGVQPVDMIEHLEKGHRNTKPINCPNQIYNLMQACWQADPQQRPSFVQLNAYLRGLLRVDDESNGYLNLRDADYGYVALTN</sequence>
<keyword evidence="3" id="KW-0418">Kinase</keyword>
<dbReference type="InterPro" id="IPR001245">
    <property type="entry name" value="Ser-Thr/Tyr_kinase_cat_dom"/>
</dbReference>